<name>A0A1V6M2P7_9BACT</name>
<organism evidence="2 3">
    <name type="scientific">Candidatus Brocadia sapporoensis</name>
    <dbReference type="NCBI Taxonomy" id="392547"/>
    <lineage>
        <taxon>Bacteria</taxon>
        <taxon>Pseudomonadati</taxon>
        <taxon>Planctomycetota</taxon>
        <taxon>Candidatus Brocadiia</taxon>
        <taxon>Candidatus Brocadiales</taxon>
        <taxon>Candidatus Brocadiaceae</taxon>
        <taxon>Candidatus Brocadia</taxon>
    </lineage>
</organism>
<evidence type="ECO:0000313" key="3">
    <source>
        <dbReference type="Proteomes" id="UP000242219"/>
    </source>
</evidence>
<evidence type="ECO:0000259" key="1">
    <source>
        <dbReference type="Pfam" id="PF10105"/>
    </source>
</evidence>
<accession>A0A1V6M2P7</accession>
<evidence type="ECO:0000313" key="2">
    <source>
        <dbReference type="EMBL" id="OQD46596.1"/>
    </source>
</evidence>
<protein>
    <recommendedName>
        <fullName evidence="1">DUF2344 domain-containing protein</fullName>
    </recommendedName>
</protein>
<feature type="domain" description="DUF2344" evidence="1">
    <location>
        <begin position="1"/>
        <end position="148"/>
    </location>
</feature>
<dbReference type="NCBIfam" id="TIGR03936">
    <property type="entry name" value="sam_1_link_chp"/>
    <property type="match status" value="1"/>
</dbReference>
<dbReference type="InterPro" id="IPR018768">
    <property type="entry name" value="DUF2344"/>
</dbReference>
<sequence>MKLFERAIRRANIPIAMSKGFNPHPKLSIPIALGVGISGNDEVLELELLRPMSVEILVECLCLQLPKEIYVLSGEVIADSERCPVRDVIYEVVFKNPEFLNTVKVSEFLQQPFIVVNRTKNEHQKSFNIRPSIQGITVKSGRLILSIKVETEGMARPEEVVGALLENGRKEIFEIIRTKINLTSSA</sequence>
<proteinExistence type="predicted"/>
<keyword evidence="3" id="KW-1185">Reference proteome</keyword>
<dbReference type="Pfam" id="PF10105">
    <property type="entry name" value="DUF2344"/>
    <property type="match status" value="1"/>
</dbReference>
<reference evidence="2 3" key="1">
    <citation type="journal article" date="2016" name="Genome Announc.">
        <title>Draft Genome Sequence of the Anaerobic Ammonium-Oxidizing Bacterium 'Candidatus Brocadia sp. 40'.</title>
        <authorList>
            <person name="Ali M."/>
            <person name="Haroon M.F."/>
            <person name="Narita Y."/>
            <person name="Zhang L."/>
            <person name="Rangel Shaw D."/>
            <person name="Okabe S."/>
            <person name="Saikaly P.E."/>
        </authorList>
    </citation>
    <scope>NUCLEOTIDE SEQUENCE [LARGE SCALE GENOMIC DNA]</scope>
    <source>
        <strain evidence="2 3">40</strain>
    </source>
</reference>
<dbReference type="EMBL" id="MJUW02000027">
    <property type="protein sequence ID" value="OQD46596.1"/>
    <property type="molecule type" value="Genomic_DNA"/>
</dbReference>
<gene>
    <name evidence="2" type="ORF">BIY37_02560</name>
</gene>
<comment type="caution">
    <text evidence="2">The sequence shown here is derived from an EMBL/GenBank/DDBJ whole genome shotgun (WGS) entry which is preliminary data.</text>
</comment>
<dbReference type="AlphaFoldDB" id="A0A1V6M2P7"/>
<dbReference type="Proteomes" id="UP000242219">
    <property type="component" value="Unassembled WGS sequence"/>
</dbReference>